<dbReference type="PROSITE" id="PS50097">
    <property type="entry name" value="BTB"/>
    <property type="match status" value="1"/>
</dbReference>
<dbReference type="InterPro" id="IPR056423">
    <property type="entry name" value="BACK_BPM_SPOP"/>
</dbReference>
<dbReference type="EMBL" id="CM003533">
    <property type="protein sequence ID" value="RCV29531.1"/>
    <property type="molecule type" value="Genomic_DNA"/>
</dbReference>
<dbReference type="AlphaFoldDB" id="A0A368RH93"/>
<evidence type="ECO:0000313" key="5">
    <source>
        <dbReference type="EMBL" id="RCV29531.1"/>
    </source>
</evidence>
<dbReference type="InterPro" id="IPR000210">
    <property type="entry name" value="BTB/POZ_dom"/>
</dbReference>
<dbReference type="Gene3D" id="3.30.710.10">
    <property type="entry name" value="Potassium Channel Kv1.1, Chain A"/>
    <property type="match status" value="1"/>
</dbReference>
<feature type="domain" description="MATH" evidence="4">
    <location>
        <begin position="19"/>
        <end position="147"/>
    </location>
</feature>
<evidence type="ECO:0000259" key="4">
    <source>
        <dbReference type="PROSITE" id="PS50144"/>
    </source>
</evidence>
<dbReference type="KEGG" id="sita:101765072"/>
<proteinExistence type="inferred from homology"/>
<dbReference type="SUPFAM" id="SSF54695">
    <property type="entry name" value="POZ domain"/>
    <property type="match status" value="1"/>
</dbReference>
<reference evidence="5" key="1">
    <citation type="journal article" date="2012" name="Nat. Biotechnol.">
        <title>Reference genome sequence of the model plant Setaria.</title>
        <authorList>
            <person name="Bennetzen J.L."/>
            <person name="Schmutz J."/>
            <person name="Wang H."/>
            <person name="Percifield R."/>
            <person name="Hawkins J."/>
            <person name="Pontaroli A.C."/>
            <person name="Estep M."/>
            <person name="Feng L."/>
            <person name="Vaughn J.N."/>
            <person name="Grimwood J."/>
            <person name="Jenkins J."/>
            <person name="Barry K."/>
            <person name="Lindquist E."/>
            <person name="Hellsten U."/>
            <person name="Deshpande S."/>
            <person name="Wang X."/>
            <person name="Wu X."/>
            <person name="Mitros T."/>
            <person name="Triplett J."/>
            <person name="Yang X."/>
            <person name="Ye C.Y."/>
            <person name="Mauro-Herrera M."/>
            <person name="Wang L."/>
            <person name="Li P."/>
            <person name="Sharma M."/>
            <person name="Sharma R."/>
            <person name="Ronald P.C."/>
            <person name="Panaud O."/>
            <person name="Kellogg E.A."/>
            <person name="Brutnell T.P."/>
            <person name="Doust A.N."/>
            <person name="Tuskan G.A."/>
            <person name="Rokhsar D."/>
            <person name="Devos K.M."/>
        </authorList>
    </citation>
    <scope>NUCLEOTIDE SEQUENCE [LARGE SCALE GENOMIC DNA]</scope>
    <source>
        <strain evidence="5">Yugu1</strain>
    </source>
</reference>
<evidence type="ECO:0008006" key="6">
    <source>
        <dbReference type="Google" id="ProtNLM"/>
    </source>
</evidence>
<dbReference type="OrthoDB" id="6359816at2759"/>
<feature type="domain" description="BTB" evidence="3">
    <location>
        <begin position="185"/>
        <end position="252"/>
    </location>
</feature>
<dbReference type="InterPro" id="IPR008974">
    <property type="entry name" value="TRAF-like"/>
</dbReference>
<dbReference type="PROSITE" id="PS50144">
    <property type="entry name" value="MATH"/>
    <property type="match status" value="1"/>
</dbReference>
<sequence length="357" mass="38969">MTTTKSTETASRSTATVEKGTHVFEIVGYSLEKGFSAGHLVRSGTFTVGGFDWALSFYPDGGDEASGSSPWIILELVSNGAEARAQCGVGLLKQPSGLLGCGWRMRHPRTFNSSDSSRFAPFRLKSEAELKASGFLVGDCLKMKCTLMVVKGSQLSEIKEDSEIEVPPSDITKHFGTLLEDKVGADVTFSVGGETVTAHKIVLAARSPVFKAELYGPMSETRTSCVTIQDMQPAVFRAMLHFVYTDSLPRMDDLKGGDCSEMIRHLLVASCRYALDRLKMICQNILAKNLDAETVVTTLALADQHDCERLKKVCIEFITSPNEMDAVLATQGYASLKRTCPSVLVEVLEKTSRLRRS</sequence>
<dbReference type="Pfam" id="PF22486">
    <property type="entry name" value="MATH_2"/>
    <property type="match status" value="1"/>
</dbReference>
<comment type="similarity">
    <text evidence="2">Belongs to the Tdpoz family.</text>
</comment>
<dbReference type="CDD" id="cd00121">
    <property type="entry name" value="MATH"/>
    <property type="match status" value="1"/>
</dbReference>
<reference evidence="5" key="2">
    <citation type="submission" date="2015-07" db="EMBL/GenBank/DDBJ databases">
        <authorList>
            <person name="Noorani M."/>
        </authorList>
    </citation>
    <scope>NUCLEOTIDE SEQUENCE</scope>
    <source>
        <strain evidence="5">Yugu1</strain>
    </source>
</reference>
<evidence type="ECO:0000256" key="2">
    <source>
        <dbReference type="ARBA" id="ARBA00010846"/>
    </source>
</evidence>
<comment type="pathway">
    <text evidence="1">Protein modification; protein ubiquitination.</text>
</comment>
<dbReference type="Pfam" id="PF00651">
    <property type="entry name" value="BTB"/>
    <property type="match status" value="1"/>
</dbReference>
<dbReference type="Gene3D" id="2.60.210.10">
    <property type="entry name" value="Apoptosis, Tumor Necrosis Factor Receptor Associated Protein 2, Chain A"/>
    <property type="match status" value="1"/>
</dbReference>
<protein>
    <recommendedName>
        <fullName evidence="6">BTB domain-containing protein</fullName>
    </recommendedName>
</protein>
<dbReference type="SMART" id="SM00225">
    <property type="entry name" value="BTB"/>
    <property type="match status" value="1"/>
</dbReference>
<accession>A0A368RH93</accession>
<evidence type="ECO:0000259" key="3">
    <source>
        <dbReference type="PROSITE" id="PS50097"/>
    </source>
</evidence>
<dbReference type="Gene3D" id="1.25.40.420">
    <property type="match status" value="1"/>
</dbReference>
<gene>
    <name evidence="5" type="ORF">SETIT_6G021000v2</name>
</gene>
<dbReference type="Pfam" id="PF24570">
    <property type="entry name" value="BACK_BPM_SPOP"/>
    <property type="match status" value="1"/>
</dbReference>
<dbReference type="PANTHER" id="PTHR26379">
    <property type="entry name" value="BTB/POZ AND MATH DOMAIN-CONTAINING PROTEIN 1"/>
    <property type="match status" value="1"/>
</dbReference>
<dbReference type="GO" id="GO:0016567">
    <property type="term" value="P:protein ubiquitination"/>
    <property type="evidence" value="ECO:0007669"/>
    <property type="project" value="InterPro"/>
</dbReference>
<organism evidence="5">
    <name type="scientific">Setaria italica</name>
    <name type="common">Foxtail millet</name>
    <name type="synonym">Panicum italicum</name>
    <dbReference type="NCBI Taxonomy" id="4555"/>
    <lineage>
        <taxon>Eukaryota</taxon>
        <taxon>Viridiplantae</taxon>
        <taxon>Streptophyta</taxon>
        <taxon>Embryophyta</taxon>
        <taxon>Tracheophyta</taxon>
        <taxon>Spermatophyta</taxon>
        <taxon>Magnoliopsida</taxon>
        <taxon>Liliopsida</taxon>
        <taxon>Poales</taxon>
        <taxon>Poaceae</taxon>
        <taxon>PACMAD clade</taxon>
        <taxon>Panicoideae</taxon>
        <taxon>Panicodae</taxon>
        <taxon>Paniceae</taxon>
        <taxon>Cenchrinae</taxon>
        <taxon>Setaria</taxon>
    </lineage>
</organism>
<evidence type="ECO:0000256" key="1">
    <source>
        <dbReference type="ARBA" id="ARBA00004906"/>
    </source>
</evidence>
<dbReference type="SUPFAM" id="SSF49599">
    <property type="entry name" value="TRAF domain-like"/>
    <property type="match status" value="1"/>
</dbReference>
<dbReference type="CDD" id="cd18280">
    <property type="entry name" value="BTB_POZ_BPM_plant"/>
    <property type="match status" value="1"/>
</dbReference>
<dbReference type="InterPro" id="IPR045005">
    <property type="entry name" value="BPM1-6"/>
</dbReference>
<dbReference type="InterPro" id="IPR011333">
    <property type="entry name" value="SKP1/BTB/POZ_sf"/>
</dbReference>
<dbReference type="PANTHER" id="PTHR26379:SF433">
    <property type="entry name" value="OS08G0226800 PROTEIN"/>
    <property type="match status" value="1"/>
</dbReference>
<dbReference type="InterPro" id="IPR002083">
    <property type="entry name" value="MATH/TRAF_dom"/>
</dbReference>
<name>A0A368RH93_SETIT</name>